<evidence type="ECO:0000256" key="1">
    <source>
        <dbReference type="SAM" id="MobiDB-lite"/>
    </source>
</evidence>
<feature type="region of interest" description="Disordered" evidence="1">
    <location>
        <begin position="1"/>
        <end position="22"/>
    </location>
</feature>
<name>D3BUV2_HETP5</name>
<comment type="caution">
    <text evidence="2">The sequence shown here is derived from an EMBL/GenBank/DDBJ whole genome shotgun (WGS) entry which is preliminary data.</text>
</comment>
<proteinExistence type="predicted"/>
<keyword evidence="3" id="KW-1185">Reference proteome</keyword>
<evidence type="ECO:0000313" key="3">
    <source>
        <dbReference type="Proteomes" id="UP000001396"/>
    </source>
</evidence>
<organism evidence="2 3">
    <name type="scientific">Heterostelium pallidum (strain ATCC 26659 / Pp 5 / PN500)</name>
    <name type="common">Cellular slime mold</name>
    <name type="synonym">Polysphondylium pallidum</name>
    <dbReference type="NCBI Taxonomy" id="670386"/>
    <lineage>
        <taxon>Eukaryota</taxon>
        <taxon>Amoebozoa</taxon>
        <taxon>Evosea</taxon>
        <taxon>Eumycetozoa</taxon>
        <taxon>Dictyostelia</taxon>
        <taxon>Acytosteliales</taxon>
        <taxon>Acytosteliaceae</taxon>
        <taxon>Heterostelium</taxon>
    </lineage>
</organism>
<dbReference type="EMBL" id="ADBJ01000060">
    <property type="protein sequence ID" value="EFA74890.1"/>
    <property type="molecule type" value="Genomic_DNA"/>
</dbReference>
<evidence type="ECO:0000313" key="2">
    <source>
        <dbReference type="EMBL" id="EFA74890.1"/>
    </source>
</evidence>
<sequence length="235" mass="27124">MADQDQNDPKSIASPNQLTNKRSSVTAANLAMLIDSDDDDDDDDDQDDLDDDKIDALIKTEDSQPLTTKDVTNMILEKLKNQMLEPMKFSSLTEALETAQEDQNHLIFIVYCVDWFNLARQTYDNFQSIAKDKDILVFFINQSSNDYVKENYNDIAGIPTIKVYYKQIPIKIKRNDLEYEWTDEERLKGFISPTNLQELVNECKDCKNSYDSQQASDSILPLNLEVKLGFLIYKY</sequence>
<reference evidence="2 3" key="1">
    <citation type="journal article" date="2011" name="Genome Res.">
        <title>Phylogeny-wide analysis of social amoeba genomes highlights ancient origins for complex intercellular communication.</title>
        <authorList>
            <person name="Heidel A.J."/>
            <person name="Lawal H.M."/>
            <person name="Felder M."/>
            <person name="Schilde C."/>
            <person name="Helps N.R."/>
            <person name="Tunggal B."/>
            <person name="Rivero F."/>
            <person name="John U."/>
            <person name="Schleicher M."/>
            <person name="Eichinger L."/>
            <person name="Platzer M."/>
            <person name="Noegel A.A."/>
            <person name="Schaap P."/>
            <person name="Gloeckner G."/>
        </authorList>
    </citation>
    <scope>NUCLEOTIDE SEQUENCE [LARGE SCALE GENOMIC DNA]</scope>
    <source>
        <strain evidence="3">ATCC 26659 / Pp 5 / PN500</strain>
    </source>
</reference>
<dbReference type="SUPFAM" id="SSF52833">
    <property type="entry name" value="Thioredoxin-like"/>
    <property type="match status" value="1"/>
</dbReference>
<feature type="compositionally biased region" description="Polar residues" evidence="1">
    <location>
        <begin position="13"/>
        <end position="22"/>
    </location>
</feature>
<protein>
    <recommendedName>
        <fullName evidence="4">Thioredoxin-like protein</fullName>
    </recommendedName>
</protein>
<evidence type="ECO:0008006" key="4">
    <source>
        <dbReference type="Google" id="ProtNLM"/>
    </source>
</evidence>
<dbReference type="GeneID" id="31367392"/>
<dbReference type="FunCoup" id="D3BUV2">
    <property type="interactions" value="805"/>
</dbReference>
<accession>D3BUV2</accession>
<dbReference type="AlphaFoldDB" id="D3BUV2"/>
<dbReference type="InterPro" id="IPR036249">
    <property type="entry name" value="Thioredoxin-like_sf"/>
</dbReference>
<dbReference type="RefSeq" id="XP_020427024.1">
    <property type="nucleotide sequence ID" value="XM_020582670.1"/>
</dbReference>
<dbReference type="InParanoid" id="D3BUV2"/>
<gene>
    <name evidence="2" type="ORF">PPL_11924</name>
</gene>
<dbReference type="Proteomes" id="UP000001396">
    <property type="component" value="Unassembled WGS sequence"/>
</dbReference>